<evidence type="ECO:0000259" key="1">
    <source>
        <dbReference type="PROSITE" id="PS50878"/>
    </source>
</evidence>
<dbReference type="InterPro" id="IPR012337">
    <property type="entry name" value="RNaseH-like_sf"/>
</dbReference>
<dbReference type="AlphaFoldDB" id="A0A4Y2S4K6"/>
<protein>
    <submittedName>
        <fullName evidence="3">Putative RNA-directed DNA polymerase from transposon X-element</fullName>
    </submittedName>
</protein>
<dbReference type="Pfam" id="PF00075">
    <property type="entry name" value="RNase_H"/>
    <property type="match status" value="1"/>
</dbReference>
<dbReference type="CDD" id="cd09276">
    <property type="entry name" value="Rnase_HI_RT_non_LTR"/>
    <property type="match status" value="1"/>
</dbReference>
<gene>
    <name evidence="3" type="primary">X-elementORF2_502</name>
    <name evidence="3" type="ORF">AVEN_98010_1</name>
</gene>
<dbReference type="InterPro" id="IPR002156">
    <property type="entry name" value="RNaseH_domain"/>
</dbReference>
<organism evidence="3 4">
    <name type="scientific">Araneus ventricosus</name>
    <name type="common">Orbweaver spider</name>
    <name type="synonym">Epeira ventricosa</name>
    <dbReference type="NCBI Taxonomy" id="182803"/>
    <lineage>
        <taxon>Eukaryota</taxon>
        <taxon>Metazoa</taxon>
        <taxon>Ecdysozoa</taxon>
        <taxon>Arthropoda</taxon>
        <taxon>Chelicerata</taxon>
        <taxon>Arachnida</taxon>
        <taxon>Araneae</taxon>
        <taxon>Araneomorphae</taxon>
        <taxon>Entelegynae</taxon>
        <taxon>Araneoidea</taxon>
        <taxon>Araneidae</taxon>
        <taxon>Araneus</taxon>
    </lineage>
</organism>
<dbReference type="GO" id="GO:0004523">
    <property type="term" value="F:RNA-DNA hybrid ribonuclease activity"/>
    <property type="evidence" value="ECO:0007669"/>
    <property type="project" value="InterPro"/>
</dbReference>
<dbReference type="GO" id="GO:0003676">
    <property type="term" value="F:nucleic acid binding"/>
    <property type="evidence" value="ECO:0007669"/>
    <property type="project" value="InterPro"/>
</dbReference>
<proteinExistence type="predicted"/>
<reference evidence="3 4" key="1">
    <citation type="journal article" date="2019" name="Sci. Rep.">
        <title>Orb-weaving spider Araneus ventricosus genome elucidates the spidroin gene catalogue.</title>
        <authorList>
            <person name="Kono N."/>
            <person name="Nakamura H."/>
            <person name="Ohtoshi R."/>
            <person name="Moran D.A.P."/>
            <person name="Shinohara A."/>
            <person name="Yoshida Y."/>
            <person name="Fujiwara M."/>
            <person name="Mori M."/>
            <person name="Tomita M."/>
            <person name="Arakawa K."/>
        </authorList>
    </citation>
    <scope>NUCLEOTIDE SEQUENCE [LARGE SCALE GENOMIC DNA]</scope>
</reference>
<accession>A0A4Y2S4K6</accession>
<dbReference type="GO" id="GO:0003964">
    <property type="term" value="F:RNA-directed DNA polymerase activity"/>
    <property type="evidence" value="ECO:0007669"/>
    <property type="project" value="UniProtKB-KW"/>
</dbReference>
<dbReference type="SUPFAM" id="SSF53098">
    <property type="entry name" value="Ribonuclease H-like"/>
    <property type="match status" value="1"/>
</dbReference>
<name>A0A4Y2S4K6_ARAVE</name>
<dbReference type="PROSITE" id="PS50879">
    <property type="entry name" value="RNASE_H_1"/>
    <property type="match status" value="1"/>
</dbReference>
<dbReference type="PROSITE" id="PS50878">
    <property type="entry name" value="RT_POL"/>
    <property type="match status" value="1"/>
</dbReference>
<comment type="caution">
    <text evidence="3">The sequence shown here is derived from an EMBL/GenBank/DDBJ whole genome shotgun (WGS) entry which is preliminary data.</text>
</comment>
<dbReference type="PANTHER" id="PTHR19446">
    <property type="entry name" value="REVERSE TRANSCRIPTASES"/>
    <property type="match status" value="1"/>
</dbReference>
<dbReference type="CDD" id="cd01650">
    <property type="entry name" value="RT_nLTR_like"/>
    <property type="match status" value="1"/>
</dbReference>
<keyword evidence="3" id="KW-0695">RNA-directed DNA polymerase</keyword>
<dbReference type="OrthoDB" id="411823at2759"/>
<evidence type="ECO:0000313" key="3">
    <source>
        <dbReference type="EMBL" id="GBN82911.1"/>
    </source>
</evidence>
<sequence length="604" mass="69163">MLDDNGQEIDTYLKLREYILKFHVPTIDDDENLSVQTDKISEFDLITEEEIISIFEDCKNDKSPGADGLTMGIIKEIFFDNKSLFIKLLNLCLLKGIFPKAWKRANVALIPKSGKDLRLPNNYRPICLLPVWGMVLDKILAQRLSYFLEQNGKLHDLQFGFRKDRNTSLALNEVINTITTNRNKNLLAAMISLDISNAFNSVRLSDIIRILFEEEVPEYLIKMIKNFLSDRFIVDEENCFEFQYNVGVPQGSCLGPILFLLIADRLLRDLNSDDKTRVIMFADDILILTADSAVYRFSESTKIPLDKEKSLKLQNKLIRFCRATWGVKPEVVKEIYLRVTERILMYGSEIWYRDTAIINRKILSLQRNALRNTTKTYKTVSTLSIQVLAGIPPLDLSIKFHQEKFRLIKLKTDILINDELLIASNVTVPPPRVPPWRGRRMFWNVEHSNVNMNNESNCNYYTDGSKINGRTGCGIALFRGGEEIKNLSIRLNNDSSVFMAEAYAIKTALLEAQSLNDSTTPVHIFTDSMSVLKSLEVVNDRFQIITDIKTISENLNCSFHWVKAHVGTHGNERADILAKEATYKDDVDVFLGTPRSLINLKIRN</sequence>
<dbReference type="EMBL" id="BGPR01019777">
    <property type="protein sequence ID" value="GBN82911.1"/>
    <property type="molecule type" value="Genomic_DNA"/>
</dbReference>
<feature type="domain" description="Reverse transcriptase" evidence="1">
    <location>
        <begin position="91"/>
        <end position="350"/>
    </location>
</feature>
<dbReference type="Pfam" id="PF00078">
    <property type="entry name" value="RVT_1"/>
    <property type="match status" value="1"/>
</dbReference>
<dbReference type="SUPFAM" id="SSF56672">
    <property type="entry name" value="DNA/RNA polymerases"/>
    <property type="match status" value="1"/>
</dbReference>
<evidence type="ECO:0000259" key="2">
    <source>
        <dbReference type="PROSITE" id="PS50879"/>
    </source>
</evidence>
<dbReference type="InterPro" id="IPR043502">
    <property type="entry name" value="DNA/RNA_pol_sf"/>
</dbReference>
<dbReference type="Gene3D" id="3.30.420.10">
    <property type="entry name" value="Ribonuclease H-like superfamily/Ribonuclease H"/>
    <property type="match status" value="1"/>
</dbReference>
<feature type="domain" description="RNase H type-1" evidence="2">
    <location>
        <begin position="454"/>
        <end position="583"/>
    </location>
</feature>
<dbReference type="InterPro" id="IPR000477">
    <property type="entry name" value="RT_dom"/>
</dbReference>
<dbReference type="InterPro" id="IPR036397">
    <property type="entry name" value="RNaseH_sf"/>
</dbReference>
<evidence type="ECO:0000313" key="4">
    <source>
        <dbReference type="Proteomes" id="UP000499080"/>
    </source>
</evidence>
<dbReference type="Proteomes" id="UP000499080">
    <property type="component" value="Unassembled WGS sequence"/>
</dbReference>
<keyword evidence="3" id="KW-0548">Nucleotidyltransferase</keyword>
<keyword evidence="4" id="KW-1185">Reference proteome</keyword>
<dbReference type="GO" id="GO:0042575">
    <property type="term" value="C:DNA polymerase complex"/>
    <property type="evidence" value="ECO:0007669"/>
    <property type="project" value="UniProtKB-ARBA"/>
</dbReference>
<keyword evidence="3" id="KW-0808">Transferase</keyword>